<comment type="subcellular location">
    <subcellularLocation>
        <location evidence="1">Membrane</location>
        <topology evidence="1">Multi-pass membrane protein</topology>
    </subcellularLocation>
</comment>
<dbReference type="Pfam" id="PF07690">
    <property type="entry name" value="MFS_1"/>
    <property type="match status" value="1"/>
</dbReference>
<dbReference type="SUPFAM" id="SSF103473">
    <property type="entry name" value="MFS general substrate transporter"/>
    <property type="match status" value="1"/>
</dbReference>
<comment type="caution">
    <text evidence="6">The sequence shown here is derived from an EMBL/GenBank/DDBJ whole genome shotgun (WGS) entry which is preliminary data.</text>
</comment>
<keyword evidence="7" id="KW-1185">Reference proteome</keyword>
<name>A0A2R5GND1_9STRA</name>
<dbReference type="GO" id="GO:0016020">
    <property type="term" value="C:membrane"/>
    <property type="evidence" value="ECO:0007669"/>
    <property type="project" value="UniProtKB-SubCell"/>
</dbReference>
<dbReference type="InterPro" id="IPR036259">
    <property type="entry name" value="MFS_trans_sf"/>
</dbReference>
<feature type="transmembrane region" description="Helical" evidence="5">
    <location>
        <begin position="115"/>
        <end position="131"/>
    </location>
</feature>
<evidence type="ECO:0000256" key="1">
    <source>
        <dbReference type="ARBA" id="ARBA00004141"/>
    </source>
</evidence>
<feature type="transmembrane region" description="Helical" evidence="5">
    <location>
        <begin position="401"/>
        <end position="423"/>
    </location>
</feature>
<dbReference type="AlphaFoldDB" id="A0A2R5GND1"/>
<dbReference type="GO" id="GO:0022857">
    <property type="term" value="F:transmembrane transporter activity"/>
    <property type="evidence" value="ECO:0007669"/>
    <property type="project" value="InterPro"/>
</dbReference>
<keyword evidence="4 5" id="KW-0472">Membrane</keyword>
<keyword evidence="2 5" id="KW-0812">Transmembrane</keyword>
<dbReference type="InterPro" id="IPR049680">
    <property type="entry name" value="FLVCR1-2_SLC49-like"/>
</dbReference>
<dbReference type="EMBL" id="BEYU01000094">
    <property type="protein sequence ID" value="GBG31248.1"/>
    <property type="molecule type" value="Genomic_DNA"/>
</dbReference>
<dbReference type="PANTHER" id="PTHR10924:SF6">
    <property type="entry name" value="SOLUTE CARRIER FAMILY 49 MEMBER A3"/>
    <property type="match status" value="1"/>
</dbReference>
<feature type="transmembrane region" description="Helical" evidence="5">
    <location>
        <begin position="371"/>
        <end position="395"/>
    </location>
</feature>
<feature type="transmembrane region" description="Helical" evidence="5">
    <location>
        <begin position="88"/>
        <end position="108"/>
    </location>
</feature>
<dbReference type="Proteomes" id="UP000241890">
    <property type="component" value="Unassembled WGS sequence"/>
</dbReference>
<proteinExistence type="predicted"/>
<dbReference type="InParanoid" id="A0A2R5GND1"/>
<evidence type="ECO:0000256" key="5">
    <source>
        <dbReference type="SAM" id="Phobius"/>
    </source>
</evidence>
<dbReference type="Gene3D" id="1.20.1250.20">
    <property type="entry name" value="MFS general substrate transporter like domains"/>
    <property type="match status" value="1"/>
</dbReference>
<feature type="transmembrane region" description="Helical" evidence="5">
    <location>
        <begin position="40"/>
        <end position="57"/>
    </location>
</feature>
<evidence type="ECO:0000313" key="7">
    <source>
        <dbReference type="Proteomes" id="UP000241890"/>
    </source>
</evidence>
<protein>
    <submittedName>
        <fullName evidence="6">Major facilitator superfamily domain-containing protein 7-b</fullName>
    </submittedName>
</protein>
<dbReference type="InterPro" id="IPR011701">
    <property type="entry name" value="MFS"/>
</dbReference>
<dbReference type="OrthoDB" id="422206at2759"/>
<evidence type="ECO:0000256" key="4">
    <source>
        <dbReference type="ARBA" id="ARBA00023136"/>
    </source>
</evidence>
<feature type="transmembrane region" description="Helical" evidence="5">
    <location>
        <begin position="173"/>
        <end position="193"/>
    </location>
</feature>
<evidence type="ECO:0000256" key="2">
    <source>
        <dbReference type="ARBA" id="ARBA00022692"/>
    </source>
</evidence>
<dbReference type="PANTHER" id="PTHR10924">
    <property type="entry name" value="MAJOR FACILITATOR SUPERFAMILY PROTEIN-RELATED"/>
    <property type="match status" value="1"/>
</dbReference>
<keyword evidence="3 5" id="KW-1133">Transmembrane helix</keyword>
<accession>A0A2R5GND1</accession>
<feature type="transmembrane region" description="Helical" evidence="5">
    <location>
        <begin position="310"/>
        <end position="331"/>
    </location>
</feature>
<feature type="transmembrane region" description="Helical" evidence="5">
    <location>
        <begin position="343"/>
        <end position="364"/>
    </location>
</feature>
<feature type="transmembrane region" description="Helical" evidence="5">
    <location>
        <begin position="470"/>
        <end position="489"/>
    </location>
</feature>
<reference evidence="6 7" key="1">
    <citation type="submission" date="2017-12" db="EMBL/GenBank/DDBJ databases">
        <title>Sequencing, de novo assembly and annotation of complete genome of a new Thraustochytrid species, strain FCC1311.</title>
        <authorList>
            <person name="Sedici K."/>
            <person name="Godart F."/>
            <person name="Aiese Cigliano R."/>
            <person name="Sanseverino W."/>
            <person name="Barakat M."/>
            <person name="Ortet P."/>
            <person name="Marechal E."/>
            <person name="Cagnac O."/>
            <person name="Amato A."/>
        </authorList>
    </citation>
    <scope>NUCLEOTIDE SEQUENCE [LARGE SCALE GENOMIC DNA]</scope>
</reference>
<gene>
    <name evidence="6" type="ORF">FCC1311_074692</name>
</gene>
<sequence length="510" mass="55364">MAEEDAKVSAEVVAAEKEINPPREYVIDEKTGKIKVYKRRWAVCLTIGLMYASWNMHTSRQVPIAPAYAKYFDIPNESFSSQGLGVDFMSVLDSIILLVAYFPGAYAIDRWGLKVTLVGGFAIMASSWIWLASGTNFAGVLVGRSLASCVGTTVSASILAVSNRWFPERERALATALISLLSLLGSGAALVLADMFALTDNEVVDTTLKSCDTSIFSASQLSELAVAAANDTYVDCLDDYADAKDSFCCYQPTDIRAFNVMMAVVPTVFFILMLLSVRDLPPTAPSAAGEPKDYTGLVRGTKMLFTNQRFAKLALSDFIVSGPVLVIYSSISRVFPAEISSYSFLASAAGIGLAIPTAIIAAYYMEKTKRFYTFAAGGYTLGTMFWIIATISYIADTTAGHWAFFTSIVFALMVFIAWQTAVYETKLEYVFSAHTSLEGLITGWDRAVINLSNLVFVSALAPEVVGSVDLTFIIGGIIMVIGCIPVLAIKDRFAYLRLAYDRSKTAGDDI</sequence>
<evidence type="ECO:0000256" key="3">
    <source>
        <dbReference type="ARBA" id="ARBA00022989"/>
    </source>
</evidence>
<evidence type="ECO:0000313" key="6">
    <source>
        <dbReference type="EMBL" id="GBG31248.1"/>
    </source>
</evidence>
<feature type="transmembrane region" description="Helical" evidence="5">
    <location>
        <begin position="257"/>
        <end position="277"/>
    </location>
</feature>
<organism evidence="6 7">
    <name type="scientific">Hondaea fermentalgiana</name>
    <dbReference type="NCBI Taxonomy" id="2315210"/>
    <lineage>
        <taxon>Eukaryota</taxon>
        <taxon>Sar</taxon>
        <taxon>Stramenopiles</taxon>
        <taxon>Bigyra</taxon>
        <taxon>Labyrinthulomycetes</taxon>
        <taxon>Thraustochytrida</taxon>
        <taxon>Thraustochytriidae</taxon>
        <taxon>Hondaea</taxon>
    </lineage>
</organism>